<name>A0A225W171_9STRA</name>
<protein>
    <submittedName>
        <fullName evidence="1">Uncharacterized protein</fullName>
    </submittedName>
</protein>
<organism evidence="1 2">
    <name type="scientific">Phytophthora megakarya</name>
    <dbReference type="NCBI Taxonomy" id="4795"/>
    <lineage>
        <taxon>Eukaryota</taxon>
        <taxon>Sar</taxon>
        <taxon>Stramenopiles</taxon>
        <taxon>Oomycota</taxon>
        <taxon>Peronosporomycetes</taxon>
        <taxon>Peronosporales</taxon>
        <taxon>Peronosporaceae</taxon>
        <taxon>Phytophthora</taxon>
    </lineage>
</organism>
<evidence type="ECO:0000313" key="2">
    <source>
        <dbReference type="Proteomes" id="UP000198211"/>
    </source>
</evidence>
<accession>A0A225W171</accession>
<gene>
    <name evidence="1" type="ORF">PHMEG_00015473</name>
</gene>
<evidence type="ECO:0000313" key="1">
    <source>
        <dbReference type="EMBL" id="OWZ11501.1"/>
    </source>
</evidence>
<sequence>MRTQIGFQRFIWMTTGVAGTLRAGFPGFLPSQNPLESHNRVIKTYGVTSKRATMGMVLNDSIPGILVSFAMILRPHPLDNIGSVQFQVPSFIALLNTTNQPVSLYYFNAKIYMAFGSGSGVEVTKDRVVMYIAVKQGKLPATGTVNEINLHYFSMHEVEIINIEQAQKFSMKLEPVITTNIVGQIRSMYRCDCKRFWSNGCIYSHIVAVVGTMKQFDLDVAKETIPTTKLSGGQRKIPGAFYGDNPNSRTFFVPKLVKRMLKQPHYHHGWKVARDFSTEVNGETWTSVWWGESHT</sequence>
<dbReference type="EMBL" id="NBNE01002108">
    <property type="protein sequence ID" value="OWZ11501.1"/>
    <property type="molecule type" value="Genomic_DNA"/>
</dbReference>
<proteinExistence type="predicted"/>
<comment type="caution">
    <text evidence="1">The sequence shown here is derived from an EMBL/GenBank/DDBJ whole genome shotgun (WGS) entry which is preliminary data.</text>
</comment>
<reference evidence="2" key="1">
    <citation type="submission" date="2017-03" db="EMBL/GenBank/DDBJ databases">
        <title>Phytopthora megakarya and P. palmivora, two closely related causual agents of cacao black pod achieved similar genome size and gene model numbers by different mechanisms.</title>
        <authorList>
            <person name="Ali S."/>
            <person name="Shao J."/>
            <person name="Larry D.J."/>
            <person name="Kronmiller B."/>
            <person name="Shen D."/>
            <person name="Strem M.D."/>
            <person name="Melnick R.L."/>
            <person name="Guiltinan M.J."/>
            <person name="Tyler B.M."/>
            <person name="Meinhardt L.W."/>
            <person name="Bailey B.A."/>
        </authorList>
    </citation>
    <scope>NUCLEOTIDE SEQUENCE [LARGE SCALE GENOMIC DNA]</scope>
    <source>
        <strain evidence="2">zdho120</strain>
    </source>
</reference>
<keyword evidence="2" id="KW-1185">Reference proteome</keyword>
<dbReference type="OrthoDB" id="112154at2759"/>
<dbReference type="Proteomes" id="UP000198211">
    <property type="component" value="Unassembled WGS sequence"/>
</dbReference>
<dbReference type="AlphaFoldDB" id="A0A225W171"/>